<evidence type="ECO:0000313" key="2">
    <source>
        <dbReference type="Proteomes" id="UP000095149"/>
    </source>
</evidence>
<organism evidence="1 2">
    <name type="scientific">Cryptococcus amylolentus CBS 6273</name>
    <dbReference type="NCBI Taxonomy" id="1296118"/>
    <lineage>
        <taxon>Eukaryota</taxon>
        <taxon>Fungi</taxon>
        <taxon>Dikarya</taxon>
        <taxon>Basidiomycota</taxon>
        <taxon>Agaricomycotina</taxon>
        <taxon>Tremellomycetes</taxon>
        <taxon>Tremellales</taxon>
        <taxon>Cryptococcaceae</taxon>
        <taxon>Cryptococcus</taxon>
    </lineage>
</organism>
<gene>
    <name evidence="1" type="ORF">I350_01301</name>
</gene>
<name>A0A1E3KC86_9TREE</name>
<accession>A0A1E3KC86</accession>
<dbReference type="Proteomes" id="UP000095149">
    <property type="component" value="Unassembled WGS sequence"/>
</dbReference>
<sequence length="82" mass="9111">MSNIGSALQGRTRVLSRLGTQLDVSKATDMFNVFTEDLAQETSFGFSTEGKVWDLQETDEVDEEEVLELLEMQHPVSDSSLA</sequence>
<dbReference type="AlphaFoldDB" id="A0A1E3KC86"/>
<reference evidence="1 2" key="1">
    <citation type="submission" date="2016-06" db="EMBL/GenBank/DDBJ databases">
        <title>Evolution of pathogenesis and genome organization in the Tremellales.</title>
        <authorList>
            <person name="Cuomo C."/>
            <person name="Litvintseva A."/>
            <person name="Heitman J."/>
            <person name="Chen Y."/>
            <person name="Sun S."/>
            <person name="Springer D."/>
            <person name="Dromer F."/>
            <person name="Young S."/>
            <person name="Zeng Q."/>
            <person name="Chapman S."/>
            <person name="Gujja S."/>
            <person name="Saif S."/>
            <person name="Birren B."/>
        </authorList>
    </citation>
    <scope>NUCLEOTIDE SEQUENCE [LARGE SCALE GENOMIC DNA]</scope>
    <source>
        <strain evidence="1 2">CBS 6273</strain>
    </source>
</reference>
<comment type="caution">
    <text evidence="1">The sequence shown here is derived from an EMBL/GenBank/DDBJ whole genome shotgun (WGS) entry which is preliminary data.</text>
</comment>
<evidence type="ECO:0000313" key="1">
    <source>
        <dbReference type="EMBL" id="ODO10704.1"/>
    </source>
</evidence>
<proteinExistence type="predicted"/>
<protein>
    <submittedName>
        <fullName evidence="1">Uncharacterized protein</fullName>
    </submittedName>
</protein>
<dbReference type="EMBL" id="MEKH01000002">
    <property type="protein sequence ID" value="ODO10704.1"/>
    <property type="molecule type" value="Genomic_DNA"/>
</dbReference>